<dbReference type="PANTHER" id="PTHR23011:SF43">
    <property type="entry name" value="CYCLIC NUCLEOTIDE-BINDING DOMAIN-CONTAINING PROTEIN 2"/>
    <property type="match status" value="1"/>
</dbReference>
<keyword evidence="4" id="KW-0547">Nucleotide-binding</keyword>
<dbReference type="FunFam" id="2.60.120.10:FF:000111">
    <property type="entry name" value="Cyclic nucleotide binding domain containing 2"/>
    <property type="match status" value="1"/>
</dbReference>
<dbReference type="InterPro" id="IPR000595">
    <property type="entry name" value="cNMP-bd_dom"/>
</dbReference>
<comment type="function">
    <text evidence="6">Essential for male fertility. Plays an important role in spermatogenesis and regulates sperm motility by controlling the development of the flagellar bending of sperm.</text>
</comment>
<proteinExistence type="predicted"/>
<evidence type="ECO:0000313" key="10">
    <source>
        <dbReference type="RefSeq" id="XP_032150971.1"/>
    </source>
</evidence>
<dbReference type="FunFam" id="2.60.120.10:FF:000083">
    <property type="entry name" value="Cyclic nucleotide binding domain containing 2"/>
    <property type="match status" value="1"/>
</dbReference>
<keyword evidence="2" id="KW-0963">Cytoplasm</keyword>
<evidence type="ECO:0000256" key="2">
    <source>
        <dbReference type="ARBA" id="ARBA00022490"/>
    </source>
</evidence>
<keyword evidence="5" id="KW-0114">cAMP</keyword>
<dbReference type="Pfam" id="PF00027">
    <property type="entry name" value="cNMP_binding"/>
    <property type="match status" value="1"/>
</dbReference>
<keyword evidence="3" id="KW-0116">cAMP-binding</keyword>
<dbReference type="CDD" id="cd00038">
    <property type="entry name" value="CAP_ED"/>
    <property type="match status" value="1"/>
</dbReference>
<dbReference type="InterPro" id="IPR014710">
    <property type="entry name" value="RmlC-like_jellyroll"/>
</dbReference>
<dbReference type="RefSeq" id="XP_032150971.1">
    <property type="nucleotide sequence ID" value="XM_032295080.1"/>
</dbReference>
<dbReference type="GO" id="GO:0007283">
    <property type="term" value="P:spermatogenesis"/>
    <property type="evidence" value="ECO:0007669"/>
    <property type="project" value="TreeGrafter"/>
</dbReference>
<protein>
    <recommendedName>
        <fullName evidence="7">Cyclic nucleotide-binding domain-containing protein 2</fullName>
    </recommendedName>
</protein>
<evidence type="ECO:0000256" key="3">
    <source>
        <dbReference type="ARBA" id="ARBA00022566"/>
    </source>
</evidence>
<dbReference type="SUPFAM" id="SSF51206">
    <property type="entry name" value="cAMP-binding domain-like"/>
    <property type="match status" value="2"/>
</dbReference>
<evidence type="ECO:0000256" key="1">
    <source>
        <dbReference type="ARBA" id="ARBA00004514"/>
    </source>
</evidence>
<evidence type="ECO:0000259" key="8">
    <source>
        <dbReference type="PROSITE" id="PS50042"/>
    </source>
</evidence>
<dbReference type="PROSITE" id="PS50042">
    <property type="entry name" value="CNMP_BINDING_3"/>
    <property type="match status" value="1"/>
</dbReference>
<dbReference type="AlphaFoldDB" id="A0A6J3J7W5"/>
<keyword evidence="9" id="KW-1185">Reference proteome</keyword>
<comment type="subcellular location">
    <subcellularLocation>
        <location evidence="1">Cytoplasm</location>
        <location evidence="1">Cytosol</location>
    </subcellularLocation>
</comment>
<evidence type="ECO:0000256" key="7">
    <source>
        <dbReference type="ARBA" id="ARBA00072573"/>
    </source>
</evidence>
<dbReference type="Gene3D" id="2.60.120.10">
    <property type="entry name" value="Jelly Rolls"/>
    <property type="match status" value="2"/>
</dbReference>
<dbReference type="SMART" id="SM00100">
    <property type="entry name" value="cNMP"/>
    <property type="match status" value="1"/>
</dbReference>
<dbReference type="InterPro" id="IPR018490">
    <property type="entry name" value="cNMP-bd_dom_sf"/>
</dbReference>
<dbReference type="PROSITE" id="PS00888">
    <property type="entry name" value="CNMP_BINDING_1"/>
    <property type="match status" value="1"/>
</dbReference>
<evidence type="ECO:0000256" key="5">
    <source>
        <dbReference type="ARBA" id="ARBA00023149"/>
    </source>
</evidence>
<accession>A0A6J3J7W5</accession>
<reference evidence="10" key="1">
    <citation type="submission" date="2025-08" db="UniProtKB">
        <authorList>
            <consortium name="RefSeq"/>
        </authorList>
    </citation>
    <scope>IDENTIFICATION</scope>
    <source>
        <tissue evidence="10">Blood</tissue>
    </source>
</reference>
<dbReference type="GO" id="GO:0005829">
    <property type="term" value="C:cytosol"/>
    <property type="evidence" value="ECO:0007669"/>
    <property type="project" value="UniProtKB-SubCell"/>
</dbReference>
<evidence type="ECO:0000313" key="9">
    <source>
        <dbReference type="Proteomes" id="UP000504640"/>
    </source>
</evidence>
<evidence type="ECO:0000256" key="6">
    <source>
        <dbReference type="ARBA" id="ARBA00059651"/>
    </source>
</evidence>
<dbReference type="GO" id="GO:0030552">
    <property type="term" value="F:cAMP binding"/>
    <property type="evidence" value="ECO:0007669"/>
    <property type="project" value="UniProtKB-KW"/>
</dbReference>
<dbReference type="InterPro" id="IPR018488">
    <property type="entry name" value="cNMP-bd_CS"/>
</dbReference>
<feature type="domain" description="Cyclic nucleotide-binding" evidence="8">
    <location>
        <begin position="159"/>
        <end position="261"/>
    </location>
</feature>
<dbReference type="CTD" id="140894"/>
<evidence type="ECO:0000256" key="4">
    <source>
        <dbReference type="ARBA" id="ARBA00022741"/>
    </source>
</evidence>
<organism evidence="9 10">
    <name type="scientific">Sapajus apella</name>
    <name type="common">Brown-capped capuchin</name>
    <name type="synonym">Cebus apella</name>
    <dbReference type="NCBI Taxonomy" id="9515"/>
    <lineage>
        <taxon>Eukaryota</taxon>
        <taxon>Metazoa</taxon>
        <taxon>Chordata</taxon>
        <taxon>Craniata</taxon>
        <taxon>Vertebrata</taxon>
        <taxon>Euteleostomi</taxon>
        <taxon>Mammalia</taxon>
        <taxon>Eutheria</taxon>
        <taxon>Euarchontoglires</taxon>
        <taxon>Primates</taxon>
        <taxon>Haplorrhini</taxon>
        <taxon>Platyrrhini</taxon>
        <taxon>Cebidae</taxon>
        <taxon>Cebinae</taxon>
        <taxon>Sapajus</taxon>
    </lineage>
</organism>
<dbReference type="GeneID" id="116562749"/>
<dbReference type="PANTHER" id="PTHR23011">
    <property type="entry name" value="CYCLIC NUCLEOTIDE-BINDING DOMAIN CONTAINING PROTEIN"/>
    <property type="match status" value="1"/>
</dbReference>
<name>A0A6J3J7W5_SAPAP</name>
<gene>
    <name evidence="10" type="primary">CNBD2</name>
</gene>
<dbReference type="Proteomes" id="UP000504640">
    <property type="component" value="Unplaced"/>
</dbReference>
<sequence length="628" mass="73479">MRRLLPSRCRRPSCAWLGLFPNGGASERQFEEELEEEPERFQIEKPRCQEMKNWSKIRKLGLYQLARDIVIMIRVCKMFRQGLRGFREYQIIETAHWKHPAFSFWDTKRQSRVTFDTMDFIAEEGHFPPRAIQIMQKKPSWRTEDEIRAVCNILQVLDSYQNFEEPLQLLLAKVMRFERFGRRRVIIKKGQKGNSFYFIYLGTVAVTKDDDGSSAFLDPHPILLHKGGCFGEMGLLDASLRRATVVCMEETEFLVVDREDFFAYKLDLEVQKDAQCRFEFFRKMDLFASWSDKKLWQLVAVAKIEKFSYGQLISKDFIESSFIMFISKGSCEVLRLLDLAASPSYHKWVWQHLELIDDRPLMTTLREYSPMERYKEFQIKSYPLQDFSSLKLLHLQKAWELQGTSFSGKIRTSGDSLPKMLGPKIKSKPTQSIKCTMINTNLGELPKEAAVGAYVKVHTVEEGEILGLHQLFLPEGEHDTRPFILLSLGSEMIRIRKENFYELIDNDDEMINKLLKLNTAFPSDEDMCQKFLQENSWNVFRKDLLQLLVKHRQSPLFPPIRRKRKGIYDPRSVVLNLCSINKTTKPCYPIFKAPQKYLPPLRIVQGIKAPRYKIQELLPQYKSAGVLI</sequence>